<gene>
    <name evidence="5" type="ORF">DES45_104222</name>
</gene>
<evidence type="ECO:0000256" key="2">
    <source>
        <dbReference type="ARBA" id="ARBA00023125"/>
    </source>
</evidence>
<dbReference type="InterPro" id="IPR032687">
    <property type="entry name" value="AraC-type_N"/>
</dbReference>
<dbReference type="EMBL" id="QQBB01000004">
    <property type="protein sequence ID" value="RDI59311.1"/>
    <property type="molecule type" value="Genomic_DNA"/>
</dbReference>
<accession>A0A370HMR8</accession>
<dbReference type="AlphaFoldDB" id="A0A370HMR8"/>
<dbReference type="PANTHER" id="PTHR47894">
    <property type="entry name" value="HTH-TYPE TRANSCRIPTIONAL REGULATOR GADX"/>
    <property type="match status" value="1"/>
</dbReference>
<dbReference type="Gene3D" id="1.10.10.60">
    <property type="entry name" value="Homeodomain-like"/>
    <property type="match status" value="1"/>
</dbReference>
<dbReference type="PANTHER" id="PTHR47894:SF4">
    <property type="entry name" value="HTH-TYPE TRANSCRIPTIONAL REGULATOR GADX"/>
    <property type="match status" value="1"/>
</dbReference>
<keyword evidence="6" id="KW-1185">Reference proteome</keyword>
<reference evidence="5 6" key="1">
    <citation type="submission" date="2018-07" db="EMBL/GenBank/DDBJ databases">
        <title>Genomic Encyclopedia of Type Strains, Phase IV (KMG-IV): sequencing the most valuable type-strain genomes for metagenomic binning, comparative biology and taxonomic classification.</title>
        <authorList>
            <person name="Goeker M."/>
        </authorList>
    </citation>
    <scope>NUCLEOTIDE SEQUENCE [LARGE SCALE GENOMIC DNA]</scope>
    <source>
        <strain evidence="5 6">DSM 14364</strain>
    </source>
</reference>
<name>A0A370HMR8_9HYPH</name>
<dbReference type="GO" id="GO:0000976">
    <property type="term" value="F:transcription cis-regulatory region binding"/>
    <property type="evidence" value="ECO:0007669"/>
    <property type="project" value="TreeGrafter"/>
</dbReference>
<keyword evidence="3" id="KW-0804">Transcription</keyword>
<dbReference type="Pfam" id="PF12833">
    <property type="entry name" value="HTH_18"/>
    <property type="match status" value="1"/>
</dbReference>
<keyword evidence="1" id="KW-0805">Transcription regulation</keyword>
<evidence type="ECO:0000313" key="5">
    <source>
        <dbReference type="EMBL" id="RDI59311.1"/>
    </source>
</evidence>
<dbReference type="PROSITE" id="PS01124">
    <property type="entry name" value="HTH_ARAC_FAMILY_2"/>
    <property type="match status" value="1"/>
</dbReference>
<dbReference type="Proteomes" id="UP000254925">
    <property type="component" value="Unassembled WGS sequence"/>
</dbReference>
<proteinExistence type="predicted"/>
<evidence type="ECO:0000259" key="4">
    <source>
        <dbReference type="PROSITE" id="PS01124"/>
    </source>
</evidence>
<dbReference type="GO" id="GO:0005829">
    <property type="term" value="C:cytosol"/>
    <property type="evidence" value="ECO:0007669"/>
    <property type="project" value="TreeGrafter"/>
</dbReference>
<dbReference type="OrthoDB" id="9805730at2"/>
<organism evidence="5 6">
    <name type="scientific">Microvirga subterranea</name>
    <dbReference type="NCBI Taxonomy" id="186651"/>
    <lineage>
        <taxon>Bacteria</taxon>
        <taxon>Pseudomonadati</taxon>
        <taxon>Pseudomonadota</taxon>
        <taxon>Alphaproteobacteria</taxon>
        <taxon>Hyphomicrobiales</taxon>
        <taxon>Methylobacteriaceae</taxon>
        <taxon>Microvirga</taxon>
    </lineage>
</organism>
<dbReference type="SMART" id="SM00342">
    <property type="entry name" value="HTH_ARAC"/>
    <property type="match status" value="1"/>
</dbReference>
<evidence type="ECO:0000256" key="1">
    <source>
        <dbReference type="ARBA" id="ARBA00023015"/>
    </source>
</evidence>
<evidence type="ECO:0000256" key="3">
    <source>
        <dbReference type="ARBA" id="ARBA00023163"/>
    </source>
</evidence>
<feature type="domain" description="HTH araC/xylS-type" evidence="4">
    <location>
        <begin position="248"/>
        <end position="346"/>
    </location>
</feature>
<dbReference type="GO" id="GO:0003700">
    <property type="term" value="F:DNA-binding transcription factor activity"/>
    <property type="evidence" value="ECO:0007669"/>
    <property type="project" value="InterPro"/>
</dbReference>
<dbReference type="InterPro" id="IPR018060">
    <property type="entry name" value="HTH_AraC"/>
</dbReference>
<dbReference type="InterPro" id="IPR009057">
    <property type="entry name" value="Homeodomain-like_sf"/>
</dbReference>
<dbReference type="SUPFAM" id="SSF46689">
    <property type="entry name" value="Homeodomain-like"/>
    <property type="match status" value="1"/>
</dbReference>
<dbReference type="Pfam" id="PF12625">
    <property type="entry name" value="Arabinose_bd"/>
    <property type="match status" value="1"/>
</dbReference>
<evidence type="ECO:0000313" key="6">
    <source>
        <dbReference type="Proteomes" id="UP000254925"/>
    </source>
</evidence>
<sequence length="362" mass="40370">MSRGNLVQRSSHEAAALQAVTGVISKLAAERAAQAGVDIVPLLRDVGLTPDLIKDPEIRIAVEAEIEFLSAVAVALQDDWLGFHLARESDLREFCPFYYLMASSERFRDAFDCAARYSQVVNGSLKISREPKSLTLDFAFSGIERQKDLHQVEFWITYMLRIGRVLSGRELTPLSVNFVHRREGDIAEMQRFYGSALTFGTVKDSIAFNPAEAEAVNVTADPFLHRFLLEYFEDSAARSLSRRTSLRRRVENAITSRLPNGTAIIGNIASDLGMSSRTLSRRLAEEGATFSAILDELRSSLANQYLQDHDLSISQIAWLLGYTEVSSFAHAFQRWTGRSPTSVRRQIAHISEASEKHGANLV</sequence>
<dbReference type="RefSeq" id="WP_114770200.1">
    <property type="nucleotide sequence ID" value="NZ_QQBB01000004.1"/>
</dbReference>
<protein>
    <submittedName>
        <fullName evidence="5">AraC family transcriptional regulator</fullName>
    </submittedName>
</protein>
<keyword evidence="2" id="KW-0238">DNA-binding</keyword>
<comment type="caution">
    <text evidence="5">The sequence shown here is derived from an EMBL/GenBank/DDBJ whole genome shotgun (WGS) entry which is preliminary data.</text>
</comment>